<protein>
    <submittedName>
        <fullName evidence="3">Vi polysaccharide biosynthesis protein VipB/TviC</fullName>
    </submittedName>
</protein>
<evidence type="ECO:0000256" key="1">
    <source>
        <dbReference type="ARBA" id="ARBA00007637"/>
    </source>
</evidence>
<evidence type="ECO:0000313" key="3">
    <source>
        <dbReference type="EMBL" id="OGZ89316.1"/>
    </source>
</evidence>
<sequence length="317" mass="35881">MKYLITGGAGFIGSNIVKKLLDNGELVRAVDNFATGRKENITEFLDNKNFDFIEGDITNIDFCKRIIKNIDFVLHEAAVPSVQRSVEDPLTSNDANVNGTLNMLVASRDENIKKFIYASSSSIYGDNPELPKREDFPVRPISPYALTKYVGERYAQIFWQIYGLPTVCLRYFNVFGPKQNPNSQYSAVIPKFINNFLKDETPVIFGTGEQSRDFTFVENVVDANLLAVNSKEKANGQVFNIACNQENSLNQLVTLLCGITRKNFVPEYRQGRQGDVLHSLADISKAKEILGYEPRTQFKQGLEKSFEYYKSFKINTK</sequence>
<dbReference type="PANTHER" id="PTHR43000">
    <property type="entry name" value="DTDP-D-GLUCOSE 4,6-DEHYDRATASE-RELATED"/>
    <property type="match status" value="1"/>
</dbReference>
<name>A0A1G2JQA0_9BACT</name>
<dbReference type="EMBL" id="MHPU01000008">
    <property type="protein sequence ID" value="OGZ89316.1"/>
    <property type="molecule type" value="Genomic_DNA"/>
</dbReference>
<dbReference type="InterPro" id="IPR036291">
    <property type="entry name" value="NAD(P)-bd_dom_sf"/>
</dbReference>
<feature type="domain" description="NAD-dependent epimerase/dehydratase" evidence="2">
    <location>
        <begin position="4"/>
        <end position="242"/>
    </location>
</feature>
<reference evidence="3 4" key="1">
    <citation type="journal article" date="2016" name="Nat. Commun.">
        <title>Thousands of microbial genomes shed light on interconnected biogeochemical processes in an aquifer system.</title>
        <authorList>
            <person name="Anantharaman K."/>
            <person name="Brown C.T."/>
            <person name="Hug L.A."/>
            <person name="Sharon I."/>
            <person name="Castelle C.J."/>
            <person name="Probst A.J."/>
            <person name="Thomas B.C."/>
            <person name="Singh A."/>
            <person name="Wilkins M.J."/>
            <person name="Karaoz U."/>
            <person name="Brodie E.L."/>
            <person name="Williams K.H."/>
            <person name="Hubbard S.S."/>
            <person name="Banfield J.F."/>
        </authorList>
    </citation>
    <scope>NUCLEOTIDE SEQUENCE [LARGE SCALE GENOMIC DNA]</scope>
</reference>
<dbReference type="PRINTS" id="PR01713">
    <property type="entry name" value="NUCEPIMERASE"/>
</dbReference>
<dbReference type="Gene3D" id="3.40.50.720">
    <property type="entry name" value="NAD(P)-binding Rossmann-like Domain"/>
    <property type="match status" value="1"/>
</dbReference>
<accession>A0A1G2JQA0</accession>
<dbReference type="AlphaFoldDB" id="A0A1G2JQA0"/>
<dbReference type="SUPFAM" id="SSF51735">
    <property type="entry name" value="NAD(P)-binding Rossmann-fold domains"/>
    <property type="match status" value="1"/>
</dbReference>
<evidence type="ECO:0000259" key="2">
    <source>
        <dbReference type="Pfam" id="PF01370"/>
    </source>
</evidence>
<gene>
    <name evidence="3" type="ORF">A2561_02505</name>
</gene>
<dbReference type="Pfam" id="PF01370">
    <property type="entry name" value="Epimerase"/>
    <property type="match status" value="1"/>
</dbReference>
<evidence type="ECO:0000313" key="4">
    <source>
        <dbReference type="Proteomes" id="UP000178935"/>
    </source>
</evidence>
<organism evidence="3 4">
    <name type="scientific">Candidatus Staskawiczbacteria bacterium RIFOXYD1_FULL_32_13</name>
    <dbReference type="NCBI Taxonomy" id="1802234"/>
    <lineage>
        <taxon>Bacteria</taxon>
        <taxon>Candidatus Staskawicziibacteriota</taxon>
    </lineage>
</organism>
<dbReference type="CDD" id="cd05256">
    <property type="entry name" value="UDP_AE_SDR_e"/>
    <property type="match status" value="1"/>
</dbReference>
<dbReference type="Gene3D" id="3.90.25.10">
    <property type="entry name" value="UDP-galactose 4-epimerase, domain 1"/>
    <property type="match status" value="1"/>
</dbReference>
<proteinExistence type="inferred from homology"/>
<comment type="similarity">
    <text evidence="1">Belongs to the NAD(P)-dependent epimerase/dehydratase family.</text>
</comment>
<comment type="caution">
    <text evidence="3">The sequence shown here is derived from an EMBL/GenBank/DDBJ whole genome shotgun (WGS) entry which is preliminary data.</text>
</comment>
<dbReference type="Proteomes" id="UP000178935">
    <property type="component" value="Unassembled WGS sequence"/>
</dbReference>
<dbReference type="InterPro" id="IPR001509">
    <property type="entry name" value="Epimerase_deHydtase"/>
</dbReference>